<organism evidence="1 2">
    <name type="scientific">Nocardiopsis coralli</name>
    <dbReference type="NCBI Taxonomy" id="2772213"/>
    <lineage>
        <taxon>Bacteria</taxon>
        <taxon>Bacillati</taxon>
        <taxon>Actinomycetota</taxon>
        <taxon>Actinomycetes</taxon>
        <taxon>Streptosporangiales</taxon>
        <taxon>Nocardiopsidaceae</taxon>
        <taxon>Nocardiopsis</taxon>
    </lineage>
</organism>
<evidence type="ECO:0000313" key="2">
    <source>
        <dbReference type="Proteomes" id="UP000806528"/>
    </source>
</evidence>
<keyword evidence="2" id="KW-1185">Reference proteome</keyword>
<dbReference type="EMBL" id="JADBGI010000006">
    <property type="protein sequence ID" value="MBE2998866.1"/>
    <property type="molecule type" value="Genomic_DNA"/>
</dbReference>
<dbReference type="Pfam" id="PF13707">
    <property type="entry name" value="RloB"/>
    <property type="match status" value="1"/>
</dbReference>
<reference evidence="1 2" key="1">
    <citation type="submission" date="2020-09" db="EMBL/GenBank/DDBJ databases">
        <title>Diversity and distribution of actinomycetes associated with coral in the coast of Hainan.</title>
        <authorList>
            <person name="Li F."/>
        </authorList>
    </citation>
    <scope>NUCLEOTIDE SEQUENCE [LARGE SCALE GENOMIC DNA]</scope>
    <source>
        <strain evidence="1 2">HNM0947</strain>
    </source>
</reference>
<comment type="caution">
    <text evidence="1">The sequence shown here is derived from an EMBL/GenBank/DDBJ whole genome shotgun (WGS) entry which is preliminary data.</text>
</comment>
<protein>
    <submittedName>
        <fullName evidence="1">RloB domain-containing protein</fullName>
    </submittedName>
</protein>
<proteinExistence type="predicted"/>
<dbReference type="RefSeq" id="WP_193121494.1">
    <property type="nucleotide sequence ID" value="NZ_JADBGI010000006.1"/>
</dbReference>
<sequence>MLCEGETEEAYFEGLRRHLRQQRPDDGRGIHSPEPKVDTAERTAARKMAQQARALVSQGYSEIWVVFDTEGANVTQTRNELAEAGKGQSDTSLLSAVSHPSFEVWLLLHHVERGRLSGCHEAEDSYRLLKKTVPTWDKGFRNRRDKPGTDFGDFVDGLDRACRQAAKTRADDYGDYPWTDVHLLVDRLREHYA</sequence>
<dbReference type="Proteomes" id="UP000806528">
    <property type="component" value="Unassembled WGS sequence"/>
</dbReference>
<dbReference type="InterPro" id="IPR025591">
    <property type="entry name" value="RloB"/>
</dbReference>
<evidence type="ECO:0000313" key="1">
    <source>
        <dbReference type="EMBL" id="MBE2998866.1"/>
    </source>
</evidence>
<name>A0ABR9P4U2_9ACTN</name>
<gene>
    <name evidence="1" type="ORF">IDM40_09130</name>
</gene>
<accession>A0ABR9P4U2</accession>